<keyword evidence="2" id="KW-1185">Reference proteome</keyword>
<dbReference type="Proteomes" id="UP000006591">
    <property type="component" value="Chromosome 7"/>
</dbReference>
<reference evidence="1" key="1">
    <citation type="submission" date="2015-04" db="UniProtKB">
        <authorList>
            <consortium name="EnsemblPlants"/>
        </authorList>
    </citation>
    <scope>IDENTIFICATION</scope>
    <source>
        <strain evidence="1">SL10</strain>
    </source>
</reference>
<reference evidence="1" key="2">
    <citation type="submission" date="2018-04" db="EMBL/GenBank/DDBJ databases">
        <title>OnivRS2 (Oryza nivara Reference Sequence Version 2).</title>
        <authorList>
            <person name="Zhang J."/>
            <person name="Kudrna D."/>
            <person name="Lee S."/>
            <person name="Talag J."/>
            <person name="Rajasekar S."/>
            <person name="Welchert J."/>
            <person name="Hsing Y.-I."/>
            <person name="Wing R.A."/>
        </authorList>
    </citation>
    <scope>NUCLEOTIDE SEQUENCE [LARGE SCALE GENOMIC DNA]</scope>
    <source>
        <strain evidence="1">SL10</strain>
    </source>
</reference>
<dbReference type="HOGENOM" id="CLU_1236748_0_0_1"/>
<accession>A0A0E0HWK4</accession>
<sequence>MLAATWQPAVTFNFVTKWKFVGRQAASGGAGGQRRQRLRLSTPGRQGVEVEAAAGGVPGCRGGGGARLGDRWRRRIEKCATRRCGKRVTAIGRRRTRRILPETGGIMHLVPNLRRFGLGVAELERLNYGGDPLHDLNAAMAALESSASAAAAVRASSVSATDCSLHHWPPAARESSIFAADCPLPLAAHRPGKLRHRLVHLRLRCSRLARGCARERENRERHWV</sequence>
<dbReference type="EnsemblPlants" id="ONIVA07G01590.1">
    <property type="protein sequence ID" value="ONIVA07G01590.1"/>
    <property type="gene ID" value="ONIVA07G01590"/>
</dbReference>
<dbReference type="Gramene" id="ONIVA07G01590.1">
    <property type="protein sequence ID" value="ONIVA07G01590.1"/>
    <property type="gene ID" value="ONIVA07G01590"/>
</dbReference>
<dbReference type="AlphaFoldDB" id="A0A0E0HWK4"/>
<protein>
    <submittedName>
        <fullName evidence="1">Uncharacterized protein</fullName>
    </submittedName>
</protein>
<organism evidence="1">
    <name type="scientific">Oryza nivara</name>
    <name type="common">Indian wild rice</name>
    <name type="synonym">Oryza sativa f. spontanea</name>
    <dbReference type="NCBI Taxonomy" id="4536"/>
    <lineage>
        <taxon>Eukaryota</taxon>
        <taxon>Viridiplantae</taxon>
        <taxon>Streptophyta</taxon>
        <taxon>Embryophyta</taxon>
        <taxon>Tracheophyta</taxon>
        <taxon>Spermatophyta</taxon>
        <taxon>Magnoliopsida</taxon>
        <taxon>Liliopsida</taxon>
        <taxon>Poales</taxon>
        <taxon>Poaceae</taxon>
        <taxon>BOP clade</taxon>
        <taxon>Oryzoideae</taxon>
        <taxon>Oryzeae</taxon>
        <taxon>Oryzinae</taxon>
        <taxon>Oryza</taxon>
    </lineage>
</organism>
<evidence type="ECO:0000313" key="2">
    <source>
        <dbReference type="Proteomes" id="UP000006591"/>
    </source>
</evidence>
<evidence type="ECO:0000313" key="1">
    <source>
        <dbReference type="EnsemblPlants" id="ONIVA07G01590.1"/>
    </source>
</evidence>
<name>A0A0E0HWK4_ORYNI</name>
<proteinExistence type="predicted"/>